<reference evidence="2" key="2">
    <citation type="journal article" date="2013" name="Nat. Commun.">
        <title>Genome of the Chinese tree shrew.</title>
        <authorList>
            <person name="Fan Y."/>
            <person name="Huang Z.Y."/>
            <person name="Cao C.C."/>
            <person name="Chen C.S."/>
            <person name="Chen Y.X."/>
            <person name="Fan D.D."/>
            <person name="He J."/>
            <person name="Hou H.L."/>
            <person name="Hu L."/>
            <person name="Hu X.T."/>
            <person name="Jiang X.T."/>
            <person name="Lai R."/>
            <person name="Lang Y.S."/>
            <person name="Liang B."/>
            <person name="Liao S.G."/>
            <person name="Mu D."/>
            <person name="Ma Y.Y."/>
            <person name="Niu Y.Y."/>
            <person name="Sun X.Q."/>
            <person name="Xia J.Q."/>
            <person name="Xiao J."/>
            <person name="Xiong Z.Q."/>
            <person name="Xu L."/>
            <person name="Yang L."/>
            <person name="Zhang Y."/>
            <person name="Zhao W."/>
            <person name="Zhao X.D."/>
            <person name="Zheng Y.T."/>
            <person name="Zhou J.M."/>
            <person name="Zhu Y.B."/>
            <person name="Zhang G.J."/>
            <person name="Wang J."/>
            <person name="Yao Y.G."/>
        </authorList>
    </citation>
    <scope>NUCLEOTIDE SEQUENCE [LARGE SCALE GENOMIC DNA]</scope>
</reference>
<proteinExistence type="predicted"/>
<reference evidence="2" key="1">
    <citation type="submission" date="2012-07" db="EMBL/GenBank/DDBJ databases">
        <title>Genome of the Chinese tree shrew, a rising model animal genetically related to primates.</title>
        <authorList>
            <person name="Zhang G."/>
            <person name="Fan Y."/>
            <person name="Yao Y."/>
            <person name="Huang Z."/>
        </authorList>
    </citation>
    <scope>NUCLEOTIDE SEQUENCE [LARGE SCALE GENOMIC DNA]</scope>
</reference>
<evidence type="ECO:0000313" key="1">
    <source>
        <dbReference type="EMBL" id="ELW72745.1"/>
    </source>
</evidence>
<dbReference type="InParanoid" id="L9LCF6"/>
<evidence type="ECO:0000313" key="2">
    <source>
        <dbReference type="Proteomes" id="UP000011518"/>
    </source>
</evidence>
<gene>
    <name evidence="1" type="ORF">TREES_T100017514</name>
</gene>
<dbReference type="EMBL" id="KB320391">
    <property type="protein sequence ID" value="ELW72745.1"/>
    <property type="molecule type" value="Genomic_DNA"/>
</dbReference>
<dbReference type="Proteomes" id="UP000011518">
    <property type="component" value="Unassembled WGS sequence"/>
</dbReference>
<dbReference type="AlphaFoldDB" id="L9LCF6"/>
<keyword evidence="2" id="KW-1185">Reference proteome</keyword>
<sequence length="169" mass="18547">MGVRDPLLPCSISKVHLMGFRSTGALSCQAVLPNLPYSSLGLHPETKHGDDLAASKLFHEIIIVASKTQLQPIREIKEEIRERITGQRSALMEEPKYCAVSLCAFPPMKSLQHEVTCLWGERAPSALAHGQADKKFNAIAEGATHHCRPTTSPSVKDLPSAIVLTWKEE</sequence>
<organism evidence="1 2">
    <name type="scientific">Tupaia chinensis</name>
    <name type="common">Chinese tree shrew</name>
    <name type="synonym">Tupaia belangeri chinensis</name>
    <dbReference type="NCBI Taxonomy" id="246437"/>
    <lineage>
        <taxon>Eukaryota</taxon>
        <taxon>Metazoa</taxon>
        <taxon>Chordata</taxon>
        <taxon>Craniata</taxon>
        <taxon>Vertebrata</taxon>
        <taxon>Euteleostomi</taxon>
        <taxon>Mammalia</taxon>
        <taxon>Eutheria</taxon>
        <taxon>Euarchontoglires</taxon>
        <taxon>Scandentia</taxon>
        <taxon>Tupaiidae</taxon>
        <taxon>Tupaia</taxon>
    </lineage>
</organism>
<accession>L9LCF6</accession>
<name>L9LCF6_TUPCH</name>
<protein>
    <submittedName>
        <fullName evidence="1">Uncharacterized protein</fullName>
    </submittedName>
</protein>